<dbReference type="Pfam" id="PF03741">
    <property type="entry name" value="TerC"/>
    <property type="match status" value="1"/>
</dbReference>
<keyword evidence="8" id="KW-1185">Reference proteome</keyword>
<feature type="transmembrane region" description="Helical" evidence="6">
    <location>
        <begin position="73"/>
        <end position="90"/>
    </location>
</feature>
<evidence type="ECO:0000256" key="1">
    <source>
        <dbReference type="ARBA" id="ARBA00004141"/>
    </source>
</evidence>
<dbReference type="GO" id="GO:0016020">
    <property type="term" value="C:membrane"/>
    <property type="evidence" value="ECO:0007669"/>
    <property type="project" value="UniProtKB-SubCell"/>
</dbReference>
<feature type="transmembrane region" description="Helical" evidence="6">
    <location>
        <begin position="196"/>
        <end position="215"/>
    </location>
</feature>
<dbReference type="KEGG" id="kpul:GXN76_08170"/>
<dbReference type="AlphaFoldDB" id="A0A7D4BVZ7"/>
<evidence type="ECO:0000313" key="8">
    <source>
        <dbReference type="Proteomes" id="UP000503088"/>
    </source>
</evidence>
<proteinExistence type="inferred from homology"/>
<evidence type="ECO:0000256" key="5">
    <source>
        <dbReference type="ARBA" id="ARBA00023136"/>
    </source>
</evidence>
<reference evidence="7 8" key="1">
    <citation type="submission" date="2020-01" db="EMBL/GenBank/DDBJ databases">
        <authorList>
            <person name="Gulvik C.A."/>
            <person name="Batra D.G."/>
        </authorList>
    </citation>
    <scope>NUCLEOTIDE SEQUENCE [LARGE SCALE GENOMIC DNA]</scope>
    <source>
        <strain evidence="7 8">W9323</strain>
    </source>
</reference>
<keyword evidence="4 6" id="KW-1133">Transmembrane helix</keyword>
<dbReference type="PANTHER" id="PTHR30238:SF4">
    <property type="entry name" value="SLL1022 PROTEIN"/>
    <property type="match status" value="1"/>
</dbReference>
<feature type="transmembrane region" description="Helical" evidence="6">
    <location>
        <begin position="111"/>
        <end position="130"/>
    </location>
</feature>
<name>A0A7D4BVZ7_9BACL</name>
<evidence type="ECO:0000256" key="2">
    <source>
        <dbReference type="ARBA" id="ARBA00007511"/>
    </source>
</evidence>
<comment type="similarity">
    <text evidence="2">Belongs to the TerC family.</text>
</comment>
<accession>A0A7D4BVZ7</accession>
<gene>
    <name evidence="7" type="ORF">GXN76_08170</name>
</gene>
<keyword evidence="5 6" id="KW-0472">Membrane</keyword>
<dbReference type="PANTHER" id="PTHR30238">
    <property type="entry name" value="MEMBRANE BOUND PREDICTED REDOX MODULATOR"/>
    <property type="match status" value="1"/>
</dbReference>
<feature type="transmembrane region" description="Helical" evidence="6">
    <location>
        <begin position="164"/>
        <end position="181"/>
    </location>
</feature>
<dbReference type="Proteomes" id="UP000503088">
    <property type="component" value="Chromosome"/>
</dbReference>
<dbReference type="RefSeq" id="WP_173222155.1">
    <property type="nucleotide sequence ID" value="NZ_CP048104.1"/>
</dbReference>
<comment type="subcellular location">
    <subcellularLocation>
        <location evidence="1">Membrane</location>
        <topology evidence="1">Multi-pass membrane protein</topology>
    </subcellularLocation>
</comment>
<feature type="transmembrane region" description="Helical" evidence="6">
    <location>
        <begin position="136"/>
        <end position="157"/>
    </location>
</feature>
<dbReference type="EMBL" id="CP048104">
    <property type="protein sequence ID" value="QKG84453.1"/>
    <property type="molecule type" value="Genomic_DNA"/>
</dbReference>
<dbReference type="InterPro" id="IPR022301">
    <property type="entry name" value="Integral_membrane_YjbE"/>
</dbReference>
<evidence type="ECO:0000256" key="4">
    <source>
        <dbReference type="ARBA" id="ARBA00022989"/>
    </source>
</evidence>
<feature type="transmembrane region" description="Helical" evidence="6">
    <location>
        <begin position="12"/>
        <end position="33"/>
    </location>
</feature>
<evidence type="ECO:0000313" key="7">
    <source>
        <dbReference type="EMBL" id="QKG84453.1"/>
    </source>
</evidence>
<keyword evidence="3 6" id="KW-0812">Transmembrane</keyword>
<evidence type="ECO:0000256" key="3">
    <source>
        <dbReference type="ARBA" id="ARBA00022692"/>
    </source>
</evidence>
<dbReference type="InterPro" id="IPR005496">
    <property type="entry name" value="Integral_membrane_TerC"/>
</dbReference>
<organism evidence="7 8">
    <name type="scientific">Kroppenstedtia pulmonis</name>
    <dbReference type="NCBI Taxonomy" id="1380685"/>
    <lineage>
        <taxon>Bacteria</taxon>
        <taxon>Bacillati</taxon>
        <taxon>Bacillota</taxon>
        <taxon>Bacilli</taxon>
        <taxon>Bacillales</taxon>
        <taxon>Thermoactinomycetaceae</taxon>
        <taxon>Kroppenstedtia</taxon>
    </lineage>
</organism>
<sequence>MEVLSIEFFQALVAIIIIDLVLAGDNAIVIGLAARNLPRDKQKPVIVWGTIGAILIRATATLVVVWLLEIPGLLLAGGILLIFIAFKLLIEEKAQEDVKASKSMIGAIQTIIIADAVMGLDNVLAVAGAAHSNYLLVILGLLISVPIMVWGSTLILRLIERYPAIIYIGAGVLAWTSGKMIVDEPFLKSFFEEEPIIKWGLILFIIAGVLFFGRLTNKKKQTVQN</sequence>
<protein>
    <submittedName>
        <fullName evidence="7">TerC family protein</fullName>
    </submittedName>
</protein>
<evidence type="ECO:0000256" key="6">
    <source>
        <dbReference type="SAM" id="Phobius"/>
    </source>
</evidence>
<dbReference type="NCBIfam" id="TIGR03717">
    <property type="entry name" value="R_switched_YjbE"/>
    <property type="match status" value="1"/>
</dbReference>
<feature type="transmembrane region" description="Helical" evidence="6">
    <location>
        <begin position="45"/>
        <end position="67"/>
    </location>
</feature>